<evidence type="ECO:0000256" key="5">
    <source>
        <dbReference type="ARBA" id="ARBA00023274"/>
    </source>
</evidence>
<dbReference type="Pfam" id="PF03948">
    <property type="entry name" value="Ribosomal_L9_C"/>
    <property type="match status" value="1"/>
</dbReference>
<evidence type="ECO:0000256" key="7">
    <source>
        <dbReference type="HAMAP-Rule" id="MF_00503"/>
    </source>
</evidence>
<evidence type="ECO:0000256" key="3">
    <source>
        <dbReference type="ARBA" id="ARBA00022884"/>
    </source>
</evidence>
<sequence>MKVIIIKDCKDGKVNQIIDVSDGYAKNYLIKNKFAIPVNKKTSLFLDKKLENEKNEELKKIAEANELREKIHKIILHFKLKETNNVVHGSITAKKILKALEELHIKLPKHSLEDHVHIVSLGLTVLNVKLHKDVIAHLRVKVEKDE</sequence>
<name>A0ABY8LU92_9BACT</name>
<accession>A0ABY8LU92</accession>
<keyword evidence="10" id="KW-1185">Reference proteome</keyword>
<organism evidence="9 10">
    <name type="scientific">Mesomycoplasma lagogenitalium</name>
    <dbReference type="NCBI Taxonomy" id="171286"/>
    <lineage>
        <taxon>Bacteria</taxon>
        <taxon>Bacillati</taxon>
        <taxon>Mycoplasmatota</taxon>
        <taxon>Mycoplasmoidales</taxon>
        <taxon>Metamycoplasmataceae</taxon>
        <taxon>Mesomycoplasma</taxon>
    </lineage>
</organism>
<dbReference type="PANTHER" id="PTHR21368">
    <property type="entry name" value="50S RIBOSOMAL PROTEIN L9"/>
    <property type="match status" value="1"/>
</dbReference>
<dbReference type="InterPro" id="IPR000244">
    <property type="entry name" value="Ribosomal_bL9"/>
</dbReference>
<keyword evidence="5 7" id="KW-0687">Ribonucleoprotein</keyword>
<dbReference type="Proteomes" id="UP001179842">
    <property type="component" value="Chromosome"/>
</dbReference>
<dbReference type="SUPFAM" id="SSF55653">
    <property type="entry name" value="Ribosomal protein L9 C-domain"/>
    <property type="match status" value="1"/>
</dbReference>
<dbReference type="InterPro" id="IPR020594">
    <property type="entry name" value="Ribosomal_bL9_bac/chp"/>
</dbReference>
<dbReference type="InterPro" id="IPR036935">
    <property type="entry name" value="Ribosomal_bL9_N_sf"/>
</dbReference>
<comment type="similarity">
    <text evidence="1 7">Belongs to the bacterial ribosomal protein bL9 family.</text>
</comment>
<evidence type="ECO:0000313" key="10">
    <source>
        <dbReference type="Proteomes" id="UP001179842"/>
    </source>
</evidence>
<dbReference type="HAMAP" id="MF_00503">
    <property type="entry name" value="Ribosomal_bL9"/>
    <property type="match status" value="1"/>
</dbReference>
<protein>
    <recommendedName>
        <fullName evidence="6 7">Large ribosomal subunit protein bL9</fullName>
    </recommendedName>
</protein>
<dbReference type="PROSITE" id="PS00651">
    <property type="entry name" value="RIBOSOMAL_L9"/>
    <property type="match status" value="1"/>
</dbReference>
<evidence type="ECO:0000256" key="6">
    <source>
        <dbReference type="ARBA" id="ARBA00035292"/>
    </source>
</evidence>
<keyword evidence="4 7" id="KW-0689">Ribosomal protein</keyword>
<dbReference type="RefSeq" id="WP_280102104.1">
    <property type="nucleotide sequence ID" value="NZ_CP122979.1"/>
</dbReference>
<keyword evidence="3 7" id="KW-0694">RNA-binding</keyword>
<gene>
    <name evidence="7 9" type="primary">rplI</name>
    <name evidence="9" type="ORF">QEG99_00745</name>
</gene>
<evidence type="ECO:0000259" key="8">
    <source>
        <dbReference type="PROSITE" id="PS00651"/>
    </source>
</evidence>
<dbReference type="SUPFAM" id="SSF55658">
    <property type="entry name" value="L9 N-domain-like"/>
    <property type="match status" value="1"/>
</dbReference>
<dbReference type="EMBL" id="CP122979">
    <property type="protein sequence ID" value="WGI36802.1"/>
    <property type="molecule type" value="Genomic_DNA"/>
</dbReference>
<dbReference type="Gene3D" id="3.40.5.10">
    <property type="entry name" value="Ribosomal protein L9, N-terminal domain"/>
    <property type="match status" value="1"/>
</dbReference>
<dbReference type="Pfam" id="PF01281">
    <property type="entry name" value="Ribosomal_L9_N"/>
    <property type="match status" value="1"/>
</dbReference>
<feature type="domain" description="Ribosomal protein L9" evidence="8">
    <location>
        <begin position="12"/>
        <end position="39"/>
    </location>
</feature>
<evidence type="ECO:0000256" key="1">
    <source>
        <dbReference type="ARBA" id="ARBA00010605"/>
    </source>
</evidence>
<comment type="function">
    <text evidence="7">Binds to the 23S rRNA.</text>
</comment>
<dbReference type="InterPro" id="IPR009027">
    <property type="entry name" value="Ribosomal_bL9/RNase_H1_N"/>
</dbReference>
<dbReference type="NCBIfam" id="TIGR00158">
    <property type="entry name" value="L9"/>
    <property type="match status" value="1"/>
</dbReference>
<evidence type="ECO:0000256" key="2">
    <source>
        <dbReference type="ARBA" id="ARBA00022730"/>
    </source>
</evidence>
<proteinExistence type="inferred from homology"/>
<dbReference type="InterPro" id="IPR020070">
    <property type="entry name" value="Ribosomal_bL9_N"/>
</dbReference>
<dbReference type="Gene3D" id="3.10.430.100">
    <property type="entry name" value="Ribosomal protein L9, C-terminal domain"/>
    <property type="match status" value="1"/>
</dbReference>
<evidence type="ECO:0000256" key="4">
    <source>
        <dbReference type="ARBA" id="ARBA00022980"/>
    </source>
</evidence>
<evidence type="ECO:0000313" key="9">
    <source>
        <dbReference type="EMBL" id="WGI36802.1"/>
    </source>
</evidence>
<keyword evidence="2 7" id="KW-0699">rRNA-binding</keyword>
<dbReference type="InterPro" id="IPR020069">
    <property type="entry name" value="Ribosomal_bL9_C"/>
</dbReference>
<dbReference type="InterPro" id="IPR036791">
    <property type="entry name" value="Ribosomal_bL9_C_sf"/>
</dbReference>
<reference evidence="9" key="1">
    <citation type="submission" date="2023-04" db="EMBL/GenBank/DDBJ databases">
        <title>Completed genome of Mycoplasma lagogenitalium type strain 12MS.</title>
        <authorList>
            <person name="Spergser J."/>
        </authorList>
    </citation>
    <scope>NUCLEOTIDE SEQUENCE</scope>
    <source>
        <strain evidence="9">12MS</strain>
    </source>
</reference>
<dbReference type="GO" id="GO:0005840">
    <property type="term" value="C:ribosome"/>
    <property type="evidence" value="ECO:0007669"/>
    <property type="project" value="UniProtKB-KW"/>
</dbReference>